<dbReference type="Pfam" id="PF05008">
    <property type="entry name" value="V-SNARE"/>
    <property type="match status" value="1"/>
</dbReference>
<reference evidence="12" key="1">
    <citation type="submission" date="2006-10" db="EMBL/GenBank/DDBJ databases">
        <authorList>
            <person name="Amadeo P."/>
            <person name="Zhao Q."/>
            <person name="Wortman J."/>
            <person name="Fraser-Liggett C."/>
            <person name="Carlton J."/>
        </authorList>
    </citation>
    <scope>NUCLEOTIDE SEQUENCE</scope>
    <source>
        <strain evidence="12">G3</strain>
    </source>
</reference>
<feature type="coiled-coil region" evidence="9">
    <location>
        <begin position="1"/>
        <end position="102"/>
    </location>
</feature>
<evidence type="ECO:0000256" key="2">
    <source>
        <dbReference type="ARBA" id="ARBA00006108"/>
    </source>
</evidence>
<dbReference type="VEuPathDB" id="TrichDB:TVAG_331320"/>
<dbReference type="GO" id="GO:0012507">
    <property type="term" value="C:ER to Golgi transport vesicle membrane"/>
    <property type="evidence" value="ECO:0000318"/>
    <property type="project" value="GO_Central"/>
</dbReference>
<evidence type="ECO:0000256" key="6">
    <source>
        <dbReference type="ARBA" id="ARBA00022989"/>
    </source>
</evidence>
<dbReference type="SUPFAM" id="SSF58038">
    <property type="entry name" value="SNARE fusion complex"/>
    <property type="match status" value="1"/>
</dbReference>
<evidence type="ECO:0000256" key="1">
    <source>
        <dbReference type="ARBA" id="ARBA00004211"/>
    </source>
</evidence>
<evidence type="ECO:0000256" key="10">
    <source>
        <dbReference type="SAM" id="Phobius"/>
    </source>
</evidence>
<dbReference type="STRING" id="5722.A2FRJ4"/>
<dbReference type="EMBL" id="DS113966">
    <property type="protein sequence ID" value="EAX92456.1"/>
    <property type="molecule type" value="Genomic_DNA"/>
</dbReference>
<reference evidence="12" key="2">
    <citation type="journal article" date="2007" name="Science">
        <title>Draft genome sequence of the sexually transmitted pathogen Trichomonas vaginalis.</title>
        <authorList>
            <person name="Carlton J.M."/>
            <person name="Hirt R.P."/>
            <person name="Silva J.C."/>
            <person name="Delcher A.L."/>
            <person name="Schatz M."/>
            <person name="Zhao Q."/>
            <person name="Wortman J.R."/>
            <person name="Bidwell S.L."/>
            <person name="Alsmark U.C.M."/>
            <person name="Besteiro S."/>
            <person name="Sicheritz-Ponten T."/>
            <person name="Noel C.J."/>
            <person name="Dacks J.B."/>
            <person name="Foster P.G."/>
            <person name="Simillion C."/>
            <person name="Van de Peer Y."/>
            <person name="Miranda-Saavedra D."/>
            <person name="Barton G.J."/>
            <person name="Westrop G.D."/>
            <person name="Mueller S."/>
            <person name="Dessi D."/>
            <person name="Fiori P.L."/>
            <person name="Ren Q."/>
            <person name="Paulsen I."/>
            <person name="Zhang H."/>
            <person name="Bastida-Corcuera F.D."/>
            <person name="Simoes-Barbosa A."/>
            <person name="Brown M.T."/>
            <person name="Hayes R.D."/>
            <person name="Mukherjee M."/>
            <person name="Okumura C.Y."/>
            <person name="Schneider R."/>
            <person name="Smith A.J."/>
            <person name="Vanacova S."/>
            <person name="Villalvazo M."/>
            <person name="Haas B.J."/>
            <person name="Pertea M."/>
            <person name="Feldblyum T.V."/>
            <person name="Utterback T.R."/>
            <person name="Shu C.L."/>
            <person name="Osoegawa K."/>
            <person name="de Jong P.J."/>
            <person name="Hrdy I."/>
            <person name="Horvathova L."/>
            <person name="Zubacova Z."/>
            <person name="Dolezal P."/>
            <person name="Malik S.B."/>
            <person name="Logsdon J.M. Jr."/>
            <person name="Henze K."/>
            <person name="Gupta A."/>
            <person name="Wang C.C."/>
            <person name="Dunne R.L."/>
            <person name="Upcroft J.A."/>
            <person name="Upcroft P."/>
            <person name="White O."/>
            <person name="Salzberg S.L."/>
            <person name="Tang P."/>
            <person name="Chiu C.-H."/>
            <person name="Lee Y.-S."/>
            <person name="Embley T.M."/>
            <person name="Coombs G.H."/>
            <person name="Mottram J.C."/>
            <person name="Tachezy J."/>
            <person name="Fraser-Liggett C.M."/>
            <person name="Johnson P.J."/>
        </authorList>
    </citation>
    <scope>NUCLEOTIDE SEQUENCE [LARGE SCALE GENOMIC DNA]</scope>
    <source>
        <strain evidence="12">G3</strain>
    </source>
</reference>
<sequence>MSAATSKLDNALSEAEGLLDQIKSDMGRLDGQPLDKRRALDAEIERKISSLENLLNKMTADLRSVTQQSSKSFYEGEIKNYRAEHSKVIEELRQKRRAAENDPALRQQQQLANNYEKSNQINDNLDEAIRTGNNTLATGNTIMATLVDDRKHLEHIDSNLDKIDQQAEQGNKTTKDMLRRACCNGVIAWIIVILLAIIFFASLGYKIHKNNNKSK</sequence>
<dbReference type="VEuPathDB" id="TrichDB:TVAGG3_1060920"/>
<dbReference type="GO" id="GO:0006886">
    <property type="term" value="P:intracellular protein transport"/>
    <property type="evidence" value="ECO:0007669"/>
    <property type="project" value="InterPro"/>
</dbReference>
<evidence type="ECO:0000256" key="8">
    <source>
        <dbReference type="ARBA" id="ARBA00023136"/>
    </source>
</evidence>
<dbReference type="AlphaFoldDB" id="A2FRJ4"/>
<comment type="subcellular location">
    <subcellularLocation>
        <location evidence="1">Membrane</location>
        <topology evidence="1">Single-pass type IV membrane protein</topology>
    </subcellularLocation>
</comment>
<dbReference type="SMR" id="A2FRJ4"/>
<evidence type="ECO:0000256" key="5">
    <source>
        <dbReference type="ARBA" id="ARBA00022927"/>
    </source>
</evidence>
<evidence type="ECO:0000256" key="9">
    <source>
        <dbReference type="SAM" id="Coils"/>
    </source>
</evidence>
<name>A2FRJ4_TRIV3</name>
<keyword evidence="8 10" id="KW-0472">Membrane</keyword>
<evidence type="ECO:0000256" key="4">
    <source>
        <dbReference type="ARBA" id="ARBA00022692"/>
    </source>
</evidence>
<dbReference type="KEGG" id="tva:4750168"/>
<evidence type="ECO:0000313" key="12">
    <source>
        <dbReference type="EMBL" id="EAX92456.1"/>
    </source>
</evidence>
<keyword evidence="7 9" id="KW-0175">Coiled coil</keyword>
<dbReference type="GO" id="GO:0005794">
    <property type="term" value="C:Golgi apparatus"/>
    <property type="evidence" value="ECO:0000318"/>
    <property type="project" value="GO_Central"/>
</dbReference>
<keyword evidence="6 10" id="KW-1133">Transmembrane helix</keyword>
<dbReference type="PANTHER" id="PTHR21230">
    <property type="entry name" value="VESICLE TRANSPORT V-SNARE PROTEIN VTI1-RELATED"/>
    <property type="match status" value="1"/>
</dbReference>
<dbReference type="FunFam" id="1.20.5.110:FF:000288">
    <property type="entry name" value="Vesicle transport v-SNARE protein"/>
    <property type="match status" value="1"/>
</dbReference>
<gene>
    <name evidence="12" type="ORF">TVAG_331320</name>
</gene>
<evidence type="ECO:0000256" key="7">
    <source>
        <dbReference type="ARBA" id="ARBA00023054"/>
    </source>
</evidence>
<accession>A2FRJ4</accession>
<dbReference type="OrthoDB" id="430637at2759"/>
<dbReference type="GO" id="GO:0005789">
    <property type="term" value="C:endoplasmic reticulum membrane"/>
    <property type="evidence" value="ECO:0000318"/>
    <property type="project" value="GO_Central"/>
</dbReference>
<dbReference type="InterPro" id="IPR038407">
    <property type="entry name" value="v-SNARE_N_sf"/>
</dbReference>
<keyword evidence="5" id="KW-0653">Protein transport</keyword>
<evidence type="ECO:0000313" key="13">
    <source>
        <dbReference type="Proteomes" id="UP000001542"/>
    </source>
</evidence>
<comment type="similarity">
    <text evidence="2">Belongs to the VTI1 family.</text>
</comment>
<protein>
    <submittedName>
        <fullName evidence="12">Vesicle transport v-SNARE protein</fullName>
    </submittedName>
</protein>
<organism evidence="12 13">
    <name type="scientific">Trichomonas vaginalis (strain ATCC PRA-98 / G3)</name>
    <dbReference type="NCBI Taxonomy" id="412133"/>
    <lineage>
        <taxon>Eukaryota</taxon>
        <taxon>Metamonada</taxon>
        <taxon>Parabasalia</taxon>
        <taxon>Trichomonadida</taxon>
        <taxon>Trichomonadidae</taxon>
        <taxon>Trichomonas</taxon>
    </lineage>
</organism>
<dbReference type="GO" id="GO:0031201">
    <property type="term" value="C:SNARE complex"/>
    <property type="evidence" value="ECO:0000318"/>
    <property type="project" value="GO_Central"/>
</dbReference>
<dbReference type="Proteomes" id="UP000001542">
    <property type="component" value="Unassembled WGS sequence"/>
</dbReference>
<evidence type="ECO:0000259" key="11">
    <source>
        <dbReference type="Pfam" id="PF05008"/>
    </source>
</evidence>
<dbReference type="GO" id="GO:0031902">
    <property type="term" value="C:late endosome membrane"/>
    <property type="evidence" value="ECO:0000318"/>
    <property type="project" value="GO_Central"/>
</dbReference>
<dbReference type="InterPro" id="IPR007705">
    <property type="entry name" value="Vesicle_trsprt_v-SNARE_N"/>
</dbReference>
<dbReference type="SUPFAM" id="SSF47661">
    <property type="entry name" value="t-snare proteins"/>
    <property type="match status" value="1"/>
</dbReference>
<dbReference type="InterPro" id="IPR010989">
    <property type="entry name" value="SNARE"/>
</dbReference>
<evidence type="ECO:0000256" key="3">
    <source>
        <dbReference type="ARBA" id="ARBA00022448"/>
    </source>
</evidence>
<dbReference type="PANTHER" id="PTHR21230:SF95">
    <property type="entry name" value="T-SNARE COILED-COIL HOMOLOGY DOMAIN-CONTAINING PROTEIN"/>
    <property type="match status" value="1"/>
</dbReference>
<dbReference type="RefSeq" id="XP_001305386.1">
    <property type="nucleotide sequence ID" value="XM_001305385.1"/>
</dbReference>
<feature type="domain" description="Vesicle transport v-SNARE N-terminal" evidence="11">
    <location>
        <begin position="7"/>
        <end position="95"/>
    </location>
</feature>
<dbReference type="GO" id="GO:0000149">
    <property type="term" value="F:SNARE binding"/>
    <property type="evidence" value="ECO:0000318"/>
    <property type="project" value="GO_Central"/>
</dbReference>
<dbReference type="GO" id="GO:0005484">
    <property type="term" value="F:SNAP receptor activity"/>
    <property type="evidence" value="ECO:0000318"/>
    <property type="project" value="GO_Central"/>
</dbReference>
<keyword evidence="4 10" id="KW-0812">Transmembrane</keyword>
<dbReference type="InParanoid" id="A2FRJ4"/>
<dbReference type="GO" id="GO:0006906">
    <property type="term" value="P:vesicle fusion"/>
    <property type="evidence" value="ECO:0000318"/>
    <property type="project" value="GO_Central"/>
</dbReference>
<proteinExistence type="inferred from homology"/>
<feature type="transmembrane region" description="Helical" evidence="10">
    <location>
        <begin position="186"/>
        <end position="205"/>
    </location>
</feature>
<dbReference type="Gene3D" id="1.20.5.110">
    <property type="match status" value="1"/>
</dbReference>
<keyword evidence="3" id="KW-0813">Transport</keyword>
<keyword evidence="13" id="KW-1185">Reference proteome</keyword>
<dbReference type="Gene3D" id="1.20.58.400">
    <property type="entry name" value="t-snare proteins"/>
    <property type="match status" value="1"/>
</dbReference>